<dbReference type="PANTHER" id="PTHR22943:SF248">
    <property type="entry name" value="SEVEN TM RECEPTOR"/>
    <property type="match status" value="1"/>
</dbReference>
<keyword evidence="1" id="KW-0812">Transmembrane</keyword>
<feature type="transmembrane region" description="Helical" evidence="1">
    <location>
        <begin position="118"/>
        <end position="141"/>
    </location>
</feature>
<sequence>MATFHYHPHDMNPYAWDTPLNSSFPSEIEYNSVETLESIINVLYKCSSCVGGILTFILLYLVLFRSRGELKPYSKILLLCGMSDFGYWLTDSTVQFACKINDGVLLVKMNGPAKYLSYNGQAFALTLYVMHLTLVATILPSQYFSRYYAITRGRTLTGWQTFGLYCLSMSVSIPMALTAYPGYRYSGDGRPGFNYATLWYDMRPVPTLLVGDTRDFYMQTYFMLAFFSLSGSYVLATYFGVLTIRKLKQNAHMYTEKTQKMQEQLNRTLIAQTIICRENIVDSSRLGIDHHRFYFAPTNPCYFPARLINLKFTSFKEECLAQRDVIPSLNFIPFQSILPLCVSVGPAIGIVVPSFTRFDTGVAALITGNILSWVPVFNPLFTILVITPYRRHLKALIFGPINKLSMLLGRPSMVVEISPTSVASQTKYTSKLMR</sequence>
<dbReference type="InterPro" id="IPR019421">
    <property type="entry name" value="7TM_GPCR_serpentine_rcpt_Srd"/>
</dbReference>
<dbReference type="SUPFAM" id="SSF81321">
    <property type="entry name" value="Family A G protein-coupled receptor-like"/>
    <property type="match status" value="1"/>
</dbReference>
<dbReference type="AlphaFoldDB" id="A0A1I7S7Z9"/>
<feature type="transmembrane region" description="Helical" evidence="1">
    <location>
        <begin position="221"/>
        <end position="244"/>
    </location>
</feature>
<dbReference type="Pfam" id="PF10317">
    <property type="entry name" value="7TM_GPCR_Srd"/>
    <property type="match status" value="1"/>
</dbReference>
<protein>
    <submittedName>
        <fullName evidence="3">G_PROTEIN_RECEP_F1_2 domain-containing protein</fullName>
    </submittedName>
</protein>
<dbReference type="Proteomes" id="UP000095284">
    <property type="component" value="Unplaced"/>
</dbReference>
<feature type="transmembrane region" description="Helical" evidence="1">
    <location>
        <begin position="42"/>
        <end position="64"/>
    </location>
</feature>
<feature type="transmembrane region" description="Helical" evidence="1">
    <location>
        <begin position="337"/>
        <end position="356"/>
    </location>
</feature>
<proteinExistence type="predicted"/>
<evidence type="ECO:0000256" key="1">
    <source>
        <dbReference type="SAM" id="Phobius"/>
    </source>
</evidence>
<dbReference type="PANTHER" id="PTHR22943">
    <property type="entry name" value="7-TRANSMEMBRANE DOMAIN RECEPTOR C.ELEGANS"/>
    <property type="match status" value="1"/>
</dbReference>
<evidence type="ECO:0000313" key="3">
    <source>
        <dbReference type="WBParaSite" id="BXY_0914200.1"/>
    </source>
</evidence>
<feature type="transmembrane region" description="Helical" evidence="1">
    <location>
        <begin position="362"/>
        <end position="386"/>
    </location>
</feature>
<dbReference type="eggNOG" id="ENOG502SX90">
    <property type="taxonomic scope" value="Eukaryota"/>
</dbReference>
<keyword evidence="1" id="KW-0472">Membrane</keyword>
<dbReference type="WBParaSite" id="BXY_0914200.1">
    <property type="protein sequence ID" value="BXY_0914200.1"/>
    <property type="gene ID" value="BXY_0914200"/>
</dbReference>
<reference evidence="3" key="1">
    <citation type="submission" date="2016-11" db="UniProtKB">
        <authorList>
            <consortium name="WormBaseParasite"/>
        </authorList>
    </citation>
    <scope>IDENTIFICATION</scope>
</reference>
<accession>A0A1I7S7Z9</accession>
<organism evidence="2 3">
    <name type="scientific">Bursaphelenchus xylophilus</name>
    <name type="common">Pinewood nematode worm</name>
    <name type="synonym">Aphelenchoides xylophilus</name>
    <dbReference type="NCBI Taxonomy" id="6326"/>
    <lineage>
        <taxon>Eukaryota</taxon>
        <taxon>Metazoa</taxon>
        <taxon>Ecdysozoa</taxon>
        <taxon>Nematoda</taxon>
        <taxon>Chromadorea</taxon>
        <taxon>Rhabditida</taxon>
        <taxon>Tylenchina</taxon>
        <taxon>Tylenchomorpha</taxon>
        <taxon>Aphelenchoidea</taxon>
        <taxon>Aphelenchoididae</taxon>
        <taxon>Bursaphelenchus</taxon>
    </lineage>
</organism>
<name>A0A1I7S7Z9_BURXY</name>
<evidence type="ECO:0000313" key="2">
    <source>
        <dbReference type="Proteomes" id="UP000095284"/>
    </source>
</evidence>
<keyword evidence="1" id="KW-1133">Transmembrane helix</keyword>
<feature type="transmembrane region" description="Helical" evidence="1">
    <location>
        <begin position="162"/>
        <end position="183"/>
    </location>
</feature>